<protein>
    <recommendedName>
        <fullName evidence="3">CCHC-type domain-containing protein</fullName>
    </recommendedName>
</protein>
<evidence type="ECO:0008006" key="3">
    <source>
        <dbReference type="Google" id="ProtNLM"/>
    </source>
</evidence>
<reference evidence="2" key="1">
    <citation type="submission" date="2013-11" db="EMBL/GenBank/DDBJ databases">
        <title>The Genome Sequence of Phytophthora parasitica CHvinca01.</title>
        <authorList>
            <consortium name="The Broad Institute Genomics Platform"/>
            <person name="Russ C."/>
            <person name="Tyler B."/>
            <person name="Panabieres F."/>
            <person name="Shan W."/>
            <person name="Tripathy S."/>
            <person name="Grunwald N."/>
            <person name="Machado M."/>
            <person name="Johnson C.S."/>
            <person name="Arredondo F."/>
            <person name="Hong C."/>
            <person name="Coffey M."/>
            <person name="Young S.K."/>
            <person name="Zeng Q."/>
            <person name="Gargeya S."/>
            <person name="Fitzgerald M."/>
            <person name="Abouelleil A."/>
            <person name="Alvarado L."/>
            <person name="Chapman S.B."/>
            <person name="Gainer-Dewar J."/>
            <person name="Goldberg J."/>
            <person name="Griggs A."/>
            <person name="Gujja S."/>
            <person name="Hansen M."/>
            <person name="Howarth C."/>
            <person name="Imamovic A."/>
            <person name="Ireland A."/>
            <person name="Larimer J."/>
            <person name="McCowan C."/>
            <person name="Murphy C."/>
            <person name="Pearson M."/>
            <person name="Poon T.W."/>
            <person name="Priest M."/>
            <person name="Roberts A."/>
            <person name="Saif S."/>
            <person name="Shea T."/>
            <person name="Sykes S."/>
            <person name="Wortman J."/>
            <person name="Nusbaum C."/>
            <person name="Birren B."/>
        </authorList>
    </citation>
    <scope>NUCLEOTIDE SEQUENCE [LARGE SCALE GENOMIC DNA]</scope>
    <source>
        <strain evidence="2">CHvinca01</strain>
    </source>
</reference>
<feature type="region of interest" description="Disordered" evidence="1">
    <location>
        <begin position="168"/>
        <end position="187"/>
    </location>
</feature>
<dbReference type="VEuPathDB" id="FungiDB:PPTG_17715"/>
<dbReference type="OrthoDB" id="128157at2759"/>
<name>W2LST1_PHYNI</name>
<dbReference type="Proteomes" id="UP000054423">
    <property type="component" value="Unassembled WGS sequence"/>
</dbReference>
<organism evidence="2">
    <name type="scientific">Phytophthora nicotianae</name>
    <name type="common">Potato buckeye rot agent</name>
    <name type="synonym">Phytophthora parasitica</name>
    <dbReference type="NCBI Taxonomy" id="4792"/>
    <lineage>
        <taxon>Eukaryota</taxon>
        <taxon>Sar</taxon>
        <taxon>Stramenopiles</taxon>
        <taxon>Oomycota</taxon>
        <taxon>Peronosporomycetes</taxon>
        <taxon>Peronosporales</taxon>
        <taxon>Peronosporaceae</taxon>
        <taxon>Phytophthora</taxon>
    </lineage>
</organism>
<dbReference type="EMBL" id="KI678254">
    <property type="protein sequence ID" value="ETL99705.1"/>
    <property type="molecule type" value="Genomic_DNA"/>
</dbReference>
<feature type="region of interest" description="Disordered" evidence="1">
    <location>
        <begin position="117"/>
        <end position="138"/>
    </location>
</feature>
<gene>
    <name evidence="2" type="ORF">L917_03478</name>
</gene>
<evidence type="ECO:0000313" key="2">
    <source>
        <dbReference type="EMBL" id="ETL99705.1"/>
    </source>
</evidence>
<sequence>MDPGEHFVPAQALVEGLTAAMGQLADHLMQQNHQFQSSLLEQLNAQRPVPEFKVEGTRMPTFSGLLEESVDEFIFGAKLFMQGSGLHQCGQQQSCDGNARVEFAWWSRVVLPSRKNSSRQTSSIVSKPPSDSVGKSGETRQEVSYLRCQTLGAAISHAQSYERAHFTGNNVSSDQAGRPAATASPEPMDISAMDSRRISKEACCQHRLCLYCKAPGHRIRDYPKKP</sequence>
<accession>W2LST1</accession>
<evidence type="ECO:0000256" key="1">
    <source>
        <dbReference type="SAM" id="MobiDB-lite"/>
    </source>
</evidence>
<dbReference type="AlphaFoldDB" id="W2LST1"/>
<proteinExistence type="predicted"/>
<dbReference type="VEuPathDB" id="FungiDB:PPTG_08560"/>